<gene>
    <name evidence="1" type="ORF">L2E82_09175</name>
</gene>
<proteinExistence type="predicted"/>
<keyword evidence="2" id="KW-1185">Reference proteome</keyword>
<protein>
    <submittedName>
        <fullName evidence="1">Uncharacterized protein</fullName>
    </submittedName>
</protein>
<evidence type="ECO:0000313" key="2">
    <source>
        <dbReference type="Proteomes" id="UP001055811"/>
    </source>
</evidence>
<name>A0ACB9G8V2_CICIN</name>
<reference evidence="2" key="1">
    <citation type="journal article" date="2022" name="Mol. Ecol. Resour.">
        <title>The genomes of chicory, endive, great burdock and yacon provide insights into Asteraceae palaeo-polyploidization history and plant inulin production.</title>
        <authorList>
            <person name="Fan W."/>
            <person name="Wang S."/>
            <person name="Wang H."/>
            <person name="Wang A."/>
            <person name="Jiang F."/>
            <person name="Liu H."/>
            <person name="Zhao H."/>
            <person name="Xu D."/>
            <person name="Zhang Y."/>
        </authorList>
    </citation>
    <scope>NUCLEOTIDE SEQUENCE [LARGE SCALE GENOMIC DNA]</scope>
    <source>
        <strain evidence="2">cv. Punajuju</strain>
    </source>
</reference>
<dbReference type="Proteomes" id="UP001055811">
    <property type="component" value="Linkage Group LG02"/>
</dbReference>
<evidence type="ECO:0000313" key="1">
    <source>
        <dbReference type="EMBL" id="KAI3779456.1"/>
    </source>
</evidence>
<comment type="caution">
    <text evidence="1">The sequence shown here is derived from an EMBL/GenBank/DDBJ whole genome shotgun (WGS) entry which is preliminary data.</text>
</comment>
<organism evidence="1 2">
    <name type="scientific">Cichorium intybus</name>
    <name type="common">Chicory</name>
    <dbReference type="NCBI Taxonomy" id="13427"/>
    <lineage>
        <taxon>Eukaryota</taxon>
        <taxon>Viridiplantae</taxon>
        <taxon>Streptophyta</taxon>
        <taxon>Embryophyta</taxon>
        <taxon>Tracheophyta</taxon>
        <taxon>Spermatophyta</taxon>
        <taxon>Magnoliopsida</taxon>
        <taxon>eudicotyledons</taxon>
        <taxon>Gunneridae</taxon>
        <taxon>Pentapetalae</taxon>
        <taxon>asterids</taxon>
        <taxon>campanulids</taxon>
        <taxon>Asterales</taxon>
        <taxon>Asteraceae</taxon>
        <taxon>Cichorioideae</taxon>
        <taxon>Cichorieae</taxon>
        <taxon>Cichoriinae</taxon>
        <taxon>Cichorium</taxon>
    </lineage>
</organism>
<reference evidence="1 2" key="2">
    <citation type="journal article" date="2022" name="Mol. Ecol. Resour.">
        <title>The genomes of chicory, endive, great burdock and yacon provide insights into Asteraceae paleo-polyploidization history and plant inulin production.</title>
        <authorList>
            <person name="Fan W."/>
            <person name="Wang S."/>
            <person name="Wang H."/>
            <person name="Wang A."/>
            <person name="Jiang F."/>
            <person name="Liu H."/>
            <person name="Zhao H."/>
            <person name="Xu D."/>
            <person name="Zhang Y."/>
        </authorList>
    </citation>
    <scope>NUCLEOTIDE SEQUENCE [LARGE SCALE GENOMIC DNA]</scope>
    <source>
        <strain evidence="2">cv. Punajuju</strain>
        <tissue evidence="1">Leaves</tissue>
    </source>
</reference>
<dbReference type="EMBL" id="CM042010">
    <property type="protein sequence ID" value="KAI3779456.1"/>
    <property type="molecule type" value="Genomic_DNA"/>
</dbReference>
<sequence>MKSSIFHEIYSIVSAIFLFFLLLTPVSSAIELKDLGHVNQPSESNGDSKKMKLIKDTLRKINKPFSPDGDIIDCVMIHLQPAFDHPMLKAVRPLDPPEIPNGNKNGGLESEVKQLWSSNRESCPHGTIPIRRTTDSDILRSNSISEFGMKFTDSSYNGHEHAIAFVRDGEFYGAKATLNVWAPNVTRVGEFSLSQIWVISDPSKNMSTFEAGWQVSPTMYNNSNLPRFFTYWTNDGYRSGCYNLMCSGFIQTTPKICLGAAIAPISKYNGGQFVITILIWQDPRHGNWWLKVGSTIVGYWPVALFPNLKEHATVIEYGGEVYNAQTEGPHTSTKMGSGHFPSEGYRKAAYIRNMEFVDQDNNLIPIQSVELLAERENCYNVRNGFDSNWGNYIFFGGPGNNPNCP</sequence>
<accession>A0ACB9G8V2</accession>